<dbReference type="EMBL" id="JANIIK010000109">
    <property type="protein sequence ID" value="KAJ3598363.1"/>
    <property type="molecule type" value="Genomic_DNA"/>
</dbReference>
<comment type="caution">
    <text evidence="2">The sequence shown here is derived from an EMBL/GenBank/DDBJ whole genome shotgun (WGS) entry which is preliminary data.</text>
</comment>
<keyword evidence="3" id="KW-1185">Reference proteome</keyword>
<feature type="region of interest" description="Disordered" evidence="1">
    <location>
        <begin position="73"/>
        <end position="101"/>
    </location>
</feature>
<name>A0A9Q0IHN6_9TELE</name>
<evidence type="ECO:0000256" key="1">
    <source>
        <dbReference type="SAM" id="MobiDB-lite"/>
    </source>
</evidence>
<reference evidence="2" key="1">
    <citation type="submission" date="2022-07" db="EMBL/GenBank/DDBJ databases">
        <title>Chromosome-level genome of Muraenolepis orangiensis.</title>
        <authorList>
            <person name="Kim J."/>
        </authorList>
    </citation>
    <scope>NUCLEOTIDE SEQUENCE</scope>
    <source>
        <strain evidence="2">KU_S4_2022</strain>
        <tissue evidence="2">Muscle</tissue>
    </source>
</reference>
<protein>
    <submittedName>
        <fullName evidence="2">Uncharacterized protein</fullName>
    </submittedName>
</protein>
<proteinExistence type="predicted"/>
<sequence length="128" mass="14508">MVTFSEVSWEAETLDREMRSRDCRACHAVPPTVAAAAMVVDLEKWKETKRAELRQEMKEQMTALMETLVREVRQNGTSSEAPRPQRELFQGSSQGVTGFNSTLSGEARREWQKAFAAGESYRPINLRG</sequence>
<feature type="compositionally biased region" description="Polar residues" evidence="1">
    <location>
        <begin position="90"/>
        <end position="101"/>
    </location>
</feature>
<evidence type="ECO:0000313" key="2">
    <source>
        <dbReference type="EMBL" id="KAJ3598363.1"/>
    </source>
</evidence>
<organism evidence="2 3">
    <name type="scientific">Muraenolepis orangiensis</name>
    <name type="common">Patagonian moray cod</name>
    <dbReference type="NCBI Taxonomy" id="630683"/>
    <lineage>
        <taxon>Eukaryota</taxon>
        <taxon>Metazoa</taxon>
        <taxon>Chordata</taxon>
        <taxon>Craniata</taxon>
        <taxon>Vertebrata</taxon>
        <taxon>Euteleostomi</taxon>
        <taxon>Actinopterygii</taxon>
        <taxon>Neopterygii</taxon>
        <taxon>Teleostei</taxon>
        <taxon>Neoteleostei</taxon>
        <taxon>Acanthomorphata</taxon>
        <taxon>Zeiogadaria</taxon>
        <taxon>Gadariae</taxon>
        <taxon>Gadiformes</taxon>
        <taxon>Muraenolepidoidei</taxon>
        <taxon>Muraenolepididae</taxon>
        <taxon>Muraenolepis</taxon>
    </lineage>
</organism>
<evidence type="ECO:0000313" key="3">
    <source>
        <dbReference type="Proteomes" id="UP001148018"/>
    </source>
</evidence>
<dbReference type="AlphaFoldDB" id="A0A9Q0IHN6"/>
<accession>A0A9Q0IHN6</accession>
<dbReference type="Proteomes" id="UP001148018">
    <property type="component" value="Unassembled WGS sequence"/>
</dbReference>
<gene>
    <name evidence="2" type="ORF">NHX12_001873</name>
</gene>